<reference evidence="1" key="1">
    <citation type="submission" date="2011-04" db="EMBL/GenBank/DDBJ databases">
        <title>Evolution of plant cell wall degrading machinery underlies the functional diversity of forest fungi.</title>
        <authorList>
            <consortium name="US DOE Joint Genome Institute (JGI-PGF)"/>
            <person name="Eastwood D.C."/>
            <person name="Floudas D."/>
            <person name="Binder M."/>
            <person name="Majcherczyk A."/>
            <person name="Schneider P."/>
            <person name="Aerts A."/>
            <person name="Asiegbu F.O."/>
            <person name="Baker S.E."/>
            <person name="Barry K."/>
            <person name="Bendiksby M."/>
            <person name="Blumentritt M."/>
            <person name="Coutinho P.M."/>
            <person name="Cullen D."/>
            <person name="Cullen D."/>
            <person name="Gathman A."/>
            <person name="Goodell B."/>
            <person name="Henrissat B."/>
            <person name="Ihrmark K."/>
            <person name="Kauserud H."/>
            <person name="Kohler A."/>
            <person name="LaButti K."/>
            <person name="Lapidus A."/>
            <person name="Lavin J.L."/>
            <person name="Lee Y.-H."/>
            <person name="Lindquist E."/>
            <person name="Lilly W."/>
            <person name="Lucas S."/>
            <person name="Morin E."/>
            <person name="Murat C."/>
            <person name="Oguiza J.A."/>
            <person name="Park J."/>
            <person name="Pisabarro A.G."/>
            <person name="Riley R."/>
            <person name="Rosling A."/>
            <person name="Salamov A."/>
            <person name="Schmidt O."/>
            <person name="Schmutz J."/>
            <person name="Skrede I."/>
            <person name="Stenlid J."/>
            <person name="Wiebenga A."/>
            <person name="Xie X."/>
            <person name="Kues U."/>
            <person name="Hibbett D.S."/>
            <person name="Hoffmeister D."/>
            <person name="Hogberg N."/>
            <person name="Martin F."/>
            <person name="Grigoriev I.V."/>
            <person name="Watkinson S.C."/>
        </authorList>
    </citation>
    <scope>NUCLEOTIDE SEQUENCE</scope>
    <source>
        <strain evidence="1">S7.9</strain>
    </source>
</reference>
<dbReference type="OrthoDB" id="2693152at2759"/>
<organism>
    <name type="scientific">Serpula lacrymans var. lacrymans (strain S7.9)</name>
    <name type="common">Dry rot fungus</name>
    <dbReference type="NCBI Taxonomy" id="578457"/>
    <lineage>
        <taxon>Eukaryota</taxon>
        <taxon>Fungi</taxon>
        <taxon>Dikarya</taxon>
        <taxon>Basidiomycota</taxon>
        <taxon>Agaricomycotina</taxon>
        <taxon>Agaricomycetes</taxon>
        <taxon>Agaricomycetidae</taxon>
        <taxon>Boletales</taxon>
        <taxon>Coniophorineae</taxon>
        <taxon>Serpulaceae</taxon>
        <taxon>Serpula</taxon>
    </lineage>
</organism>
<sequence length="59" mass="6621">MPLDIHASILQQDHANCICELEKQLGMKDFEVKLKGQIIACLLSPSITDYVTITQFSDL</sequence>
<evidence type="ECO:0000313" key="1">
    <source>
        <dbReference type="EMBL" id="EGO30984.1"/>
    </source>
</evidence>
<dbReference type="EMBL" id="GL945428">
    <property type="protein sequence ID" value="EGO30984.1"/>
    <property type="molecule type" value="Genomic_DNA"/>
</dbReference>
<dbReference type="HOGENOM" id="CLU_2962323_0_0_1"/>
<accession>F8NG14</accession>
<protein>
    <submittedName>
        <fullName evidence="1">Uncharacterized protein</fullName>
    </submittedName>
</protein>
<dbReference type="Proteomes" id="UP000008064">
    <property type="component" value="Unassembled WGS sequence"/>
</dbReference>
<proteinExistence type="predicted"/>
<dbReference type="KEGG" id="sla:SERLADRAFT_432645"/>
<dbReference type="GeneID" id="18814042"/>
<dbReference type="RefSeq" id="XP_007312868.1">
    <property type="nucleotide sequence ID" value="XM_007312806.1"/>
</dbReference>
<name>F8NG14_SERL9</name>
<gene>
    <name evidence="1" type="ORF">SERLADRAFT_432645</name>
</gene>
<dbReference type="AlphaFoldDB" id="F8NG14"/>